<gene>
    <name evidence="9" type="ORF">EBO15_08705</name>
</gene>
<evidence type="ECO:0000256" key="3">
    <source>
        <dbReference type="ARBA" id="ARBA00022960"/>
    </source>
</evidence>
<dbReference type="Gene3D" id="2.40.10.350">
    <property type="entry name" value="Rod shape-determining protein MreC, domain 2"/>
    <property type="match status" value="1"/>
</dbReference>
<dbReference type="EMBL" id="RFFG01000011">
    <property type="protein sequence ID" value="RMI45974.1"/>
    <property type="molecule type" value="Genomic_DNA"/>
</dbReference>
<evidence type="ECO:0000313" key="10">
    <source>
        <dbReference type="Proteomes" id="UP000282674"/>
    </source>
</evidence>
<comment type="similarity">
    <text evidence="1 5">Belongs to the MreC family.</text>
</comment>
<name>A0A3M2M829_9ACTN</name>
<reference evidence="9 10" key="1">
    <citation type="submission" date="2018-10" db="EMBL/GenBank/DDBJ databases">
        <title>Isolation from soil.</title>
        <authorList>
            <person name="Hu J."/>
        </authorList>
    </citation>
    <scope>NUCLEOTIDE SEQUENCE [LARGE SCALE GENOMIC DNA]</scope>
    <source>
        <strain evidence="9 10">NEAU-Ht49</strain>
    </source>
</reference>
<dbReference type="InterPro" id="IPR042177">
    <property type="entry name" value="Cell/Rod_1"/>
</dbReference>
<dbReference type="PIRSF" id="PIRSF038471">
    <property type="entry name" value="MreC"/>
    <property type="match status" value="1"/>
</dbReference>
<dbReference type="InterPro" id="IPR007221">
    <property type="entry name" value="MreC"/>
</dbReference>
<dbReference type="Pfam" id="PF04085">
    <property type="entry name" value="MreC"/>
    <property type="match status" value="1"/>
</dbReference>
<feature type="domain" description="Rod shape-determining protein MreC beta-barrel core" evidence="8">
    <location>
        <begin position="128"/>
        <end position="276"/>
    </location>
</feature>
<comment type="function">
    <text evidence="5">Involved in formation and maintenance of cell shape.</text>
</comment>
<evidence type="ECO:0000256" key="4">
    <source>
        <dbReference type="ARBA" id="ARBA00032089"/>
    </source>
</evidence>
<organism evidence="9 10">
    <name type="scientific">Actinomadura harenae</name>
    <dbReference type="NCBI Taxonomy" id="2483351"/>
    <lineage>
        <taxon>Bacteria</taxon>
        <taxon>Bacillati</taxon>
        <taxon>Actinomycetota</taxon>
        <taxon>Actinomycetes</taxon>
        <taxon>Streptosporangiales</taxon>
        <taxon>Thermomonosporaceae</taxon>
        <taxon>Actinomadura</taxon>
    </lineage>
</organism>
<feature type="region of interest" description="Disordered" evidence="7">
    <location>
        <begin position="281"/>
        <end position="326"/>
    </location>
</feature>
<accession>A0A3M2M829</accession>
<dbReference type="PANTHER" id="PTHR34138">
    <property type="entry name" value="CELL SHAPE-DETERMINING PROTEIN MREC"/>
    <property type="match status" value="1"/>
</dbReference>
<evidence type="ECO:0000313" key="9">
    <source>
        <dbReference type="EMBL" id="RMI45974.1"/>
    </source>
</evidence>
<evidence type="ECO:0000259" key="8">
    <source>
        <dbReference type="Pfam" id="PF04085"/>
    </source>
</evidence>
<proteinExistence type="inferred from homology"/>
<keyword evidence="6" id="KW-0175">Coiled coil</keyword>
<dbReference type="GO" id="GO:0005886">
    <property type="term" value="C:plasma membrane"/>
    <property type="evidence" value="ECO:0007669"/>
    <property type="project" value="TreeGrafter"/>
</dbReference>
<dbReference type="AlphaFoldDB" id="A0A3M2M829"/>
<sequence>MNDTRRSRMVLGALLVVALAMITIDYRGGDDSPLRGLRGVGEAVFGPVERASAAVVRPVGNAVDAITNAPGERRRADRLQRENQRLRDQLRGTQVDQGKSAQLDRLLGAAGLGGYKIVAANVISVGQGLEDTVTIDAGSGSGIRTDMTVMSADGLVGRVTRVGPATATVLLATDVTSSVGARLEESKEIGIVQGRGRRGLGGGGRTPLRFQLLDANAPMRVGQRLVTLGSQNERPYVPGVPVGTVERIDAPAGGLTRTAYVQPFVHFTSLDVVAVVVAPPKSDPRDAVLPPSPTPPAPPAAGPPSPLPPSAPPHKGGKHPSAQPSQ</sequence>
<comment type="caution">
    <text evidence="9">The sequence shown here is derived from an EMBL/GenBank/DDBJ whole genome shotgun (WGS) entry which is preliminary data.</text>
</comment>
<dbReference type="Proteomes" id="UP000282674">
    <property type="component" value="Unassembled WGS sequence"/>
</dbReference>
<protein>
    <recommendedName>
        <fullName evidence="2 5">Cell shape-determining protein MreC</fullName>
    </recommendedName>
    <alternativeName>
        <fullName evidence="4 5">Cell shape protein MreC</fullName>
    </alternativeName>
</protein>
<evidence type="ECO:0000256" key="5">
    <source>
        <dbReference type="PIRNR" id="PIRNR038471"/>
    </source>
</evidence>
<feature type="coiled-coil region" evidence="6">
    <location>
        <begin position="69"/>
        <end position="96"/>
    </location>
</feature>
<dbReference type="RefSeq" id="WP_122193806.1">
    <property type="nucleotide sequence ID" value="NZ_JBHSKC010000010.1"/>
</dbReference>
<evidence type="ECO:0000256" key="1">
    <source>
        <dbReference type="ARBA" id="ARBA00009369"/>
    </source>
</evidence>
<evidence type="ECO:0000256" key="2">
    <source>
        <dbReference type="ARBA" id="ARBA00013855"/>
    </source>
</evidence>
<keyword evidence="3 5" id="KW-0133">Cell shape</keyword>
<dbReference type="GO" id="GO:0008360">
    <property type="term" value="P:regulation of cell shape"/>
    <property type="evidence" value="ECO:0007669"/>
    <property type="project" value="UniProtKB-KW"/>
</dbReference>
<feature type="compositionally biased region" description="Pro residues" evidence="7">
    <location>
        <begin position="290"/>
        <end position="312"/>
    </location>
</feature>
<dbReference type="Gene3D" id="2.40.10.340">
    <property type="entry name" value="Rod shape-determining protein MreC, domain 1"/>
    <property type="match status" value="1"/>
</dbReference>
<dbReference type="OrthoDB" id="5196068at2"/>
<evidence type="ECO:0000256" key="6">
    <source>
        <dbReference type="SAM" id="Coils"/>
    </source>
</evidence>
<dbReference type="PANTHER" id="PTHR34138:SF1">
    <property type="entry name" value="CELL SHAPE-DETERMINING PROTEIN MREC"/>
    <property type="match status" value="1"/>
</dbReference>
<dbReference type="InterPro" id="IPR055342">
    <property type="entry name" value="MreC_beta-barrel_core"/>
</dbReference>
<dbReference type="InterPro" id="IPR042175">
    <property type="entry name" value="Cell/Rod_MreC_2"/>
</dbReference>
<keyword evidence="10" id="KW-1185">Reference proteome</keyword>
<evidence type="ECO:0000256" key="7">
    <source>
        <dbReference type="SAM" id="MobiDB-lite"/>
    </source>
</evidence>